<evidence type="ECO:0000313" key="3">
    <source>
        <dbReference type="Proteomes" id="UP001415857"/>
    </source>
</evidence>
<comment type="caution">
    <text evidence="2">The sequence shown here is derived from an EMBL/GenBank/DDBJ whole genome shotgun (WGS) entry which is preliminary data.</text>
</comment>
<dbReference type="AlphaFoldDB" id="A0AAP0RXG0"/>
<evidence type="ECO:0000313" key="2">
    <source>
        <dbReference type="EMBL" id="KAK9283741.1"/>
    </source>
</evidence>
<dbReference type="PANTHER" id="PTHR33701:SF3">
    <property type="entry name" value="TRANSCRIPTIONAL REGULATOR ATRX"/>
    <property type="match status" value="1"/>
</dbReference>
<organism evidence="2 3">
    <name type="scientific">Liquidambar formosana</name>
    <name type="common">Formosan gum</name>
    <dbReference type="NCBI Taxonomy" id="63359"/>
    <lineage>
        <taxon>Eukaryota</taxon>
        <taxon>Viridiplantae</taxon>
        <taxon>Streptophyta</taxon>
        <taxon>Embryophyta</taxon>
        <taxon>Tracheophyta</taxon>
        <taxon>Spermatophyta</taxon>
        <taxon>Magnoliopsida</taxon>
        <taxon>eudicotyledons</taxon>
        <taxon>Gunneridae</taxon>
        <taxon>Pentapetalae</taxon>
        <taxon>Saxifragales</taxon>
        <taxon>Altingiaceae</taxon>
        <taxon>Liquidambar</taxon>
    </lineage>
</organism>
<dbReference type="Proteomes" id="UP001415857">
    <property type="component" value="Unassembled WGS sequence"/>
</dbReference>
<name>A0AAP0RXG0_LIQFO</name>
<evidence type="ECO:0000256" key="1">
    <source>
        <dbReference type="SAM" id="MobiDB-lite"/>
    </source>
</evidence>
<gene>
    <name evidence="2" type="ORF">L1049_011991</name>
</gene>
<keyword evidence="3" id="KW-1185">Reference proteome</keyword>
<proteinExistence type="predicted"/>
<accession>A0AAP0RXG0</accession>
<dbReference type="EMBL" id="JBBPBK010000006">
    <property type="protein sequence ID" value="KAK9283741.1"/>
    <property type="molecule type" value="Genomic_DNA"/>
</dbReference>
<sequence>MISLRTSRHPLFSAPHSASSFEKGETSGSRNKSGELMPQEAPGRLDGVLDALQQAKLSLQHKLNRFPLLEGGSVGQAVETSVHVMRASDKVEIPVGWDGLFKVPTDFKFEPTTQANFLSSGSRSSLPNYYPDMGIAVTAGDRFLPSPYLETRSSISSSDRFFPSPYMERRLGGSSSDRFLTSPYALGVSSNDRFLTSSPYMEMGSRVSTQKPYSDPYLDTGLPSSSRFIHTTYPSFGEQMPRMPTDVGFSRSVPSRAGGIPPADNFSFYNDQLRPNMYR</sequence>
<protein>
    <submittedName>
        <fullName evidence="2">Uncharacterized protein</fullName>
    </submittedName>
</protein>
<feature type="region of interest" description="Disordered" evidence="1">
    <location>
        <begin position="1"/>
        <end position="42"/>
    </location>
</feature>
<dbReference type="PANTHER" id="PTHR33701">
    <property type="entry name" value="TRANSMEMBRANE PROTEIN"/>
    <property type="match status" value="1"/>
</dbReference>
<reference evidence="2 3" key="1">
    <citation type="journal article" date="2024" name="Plant J.">
        <title>Genome sequences and population genomics reveal climatic adaptation and genomic divergence between two closely related sweetgum species.</title>
        <authorList>
            <person name="Xu W.Q."/>
            <person name="Ren C.Q."/>
            <person name="Zhang X.Y."/>
            <person name="Comes H.P."/>
            <person name="Liu X.H."/>
            <person name="Li Y.G."/>
            <person name="Kettle C.J."/>
            <person name="Jalonen R."/>
            <person name="Gaisberger H."/>
            <person name="Ma Y.Z."/>
            <person name="Qiu Y.X."/>
        </authorList>
    </citation>
    <scope>NUCLEOTIDE SEQUENCE [LARGE SCALE GENOMIC DNA]</scope>
    <source>
        <strain evidence="2">Hangzhou</strain>
    </source>
</reference>
<feature type="compositionally biased region" description="Polar residues" evidence="1">
    <location>
        <begin position="16"/>
        <end position="31"/>
    </location>
</feature>